<evidence type="ECO:0000313" key="4">
    <source>
        <dbReference type="RefSeq" id="XP_013782766.1"/>
    </source>
</evidence>
<sequence length="633" mass="72149">MKLFLLLILCCCWGDPTYAESIYEVLENDLRFSRFLQLANNDELAQLLLKKRRVTLFAPLDEAFAHAPEFTPQDEKRIPTYHVVNTVVTTDMFPSFMYPISRENPPLYFNVKENDEKEFFVNNAKVLEERDFTVSDGNQKLYVIDEVLEPYWSTEYLPPDAWEFLNNPSLYNIKEDLSAMASRVKEEEENGLFSSVGNHTYFIPLTQGSGAEGNRFRDVDKAVIKGHVIPQHVLFTRTAGNEAYKSNNPKVEINLVSQTTASTHTMFVRSNTLQDHLGHRKGVVLSQIVRANIPVKNGVVHLIQHPLMIIDISIWDFIETESEGKLSEYMKLVQEASADFQYELQNSGEKTVFAPTNEAILRLAPEKLANLKKNTTELTKLLWLHMVKKSVSTDDAWHGRIYETVTADKQRSMYFRAVGDRKNKTLTLEAGGVNATAVEADIGATNGIVHVIDRVLGLPYQTVMEKLSSDPDLRKTFQLGAYDDWNLKLNNREKHFTFFAPSQEAWDDLEKNMPTEYKQMSMDIYSYHVQKILDRHLIVGQEIFAQDLERKDKVQMVHGVLNVKRGLGKADVSVEWEGLEAVIIRPDVQATNGVIHVIDRILMKRRDMIRTGGASSLSPSLMAGFLAVVLFHL</sequence>
<feature type="chain" id="PRO_5046689109" evidence="1">
    <location>
        <begin position="20"/>
        <end position="633"/>
    </location>
</feature>
<dbReference type="InterPro" id="IPR050904">
    <property type="entry name" value="Adhesion/Biosynth-related"/>
</dbReference>
<dbReference type="Proteomes" id="UP000694941">
    <property type="component" value="Unplaced"/>
</dbReference>
<dbReference type="Gene3D" id="2.30.180.10">
    <property type="entry name" value="FAS1 domain"/>
    <property type="match status" value="4"/>
</dbReference>
<organism evidence="3 4">
    <name type="scientific">Limulus polyphemus</name>
    <name type="common">Atlantic horseshoe crab</name>
    <dbReference type="NCBI Taxonomy" id="6850"/>
    <lineage>
        <taxon>Eukaryota</taxon>
        <taxon>Metazoa</taxon>
        <taxon>Ecdysozoa</taxon>
        <taxon>Arthropoda</taxon>
        <taxon>Chelicerata</taxon>
        <taxon>Merostomata</taxon>
        <taxon>Xiphosura</taxon>
        <taxon>Limulidae</taxon>
        <taxon>Limulus</taxon>
    </lineage>
</organism>
<feature type="domain" description="FAS1" evidence="2">
    <location>
        <begin position="460"/>
        <end position="602"/>
    </location>
</feature>
<dbReference type="PANTHER" id="PTHR10900:SF77">
    <property type="entry name" value="FI19380P1"/>
    <property type="match status" value="1"/>
</dbReference>
<accession>A0ABM1BIN8</accession>
<protein>
    <submittedName>
        <fullName evidence="4">Fasciclin-1-like</fullName>
    </submittedName>
</protein>
<reference evidence="4" key="1">
    <citation type="submission" date="2025-08" db="UniProtKB">
        <authorList>
            <consortium name="RefSeq"/>
        </authorList>
    </citation>
    <scope>IDENTIFICATION</scope>
    <source>
        <tissue evidence="4">Muscle</tissue>
    </source>
</reference>
<feature type="domain" description="FAS1" evidence="2">
    <location>
        <begin position="164"/>
        <end position="307"/>
    </location>
</feature>
<dbReference type="InterPro" id="IPR000782">
    <property type="entry name" value="FAS1_domain"/>
</dbReference>
<keyword evidence="3" id="KW-1185">Reference proteome</keyword>
<feature type="domain" description="FAS1" evidence="2">
    <location>
        <begin position="19"/>
        <end position="148"/>
    </location>
</feature>
<dbReference type="SMART" id="SM00554">
    <property type="entry name" value="FAS1"/>
    <property type="match status" value="4"/>
</dbReference>
<evidence type="ECO:0000313" key="3">
    <source>
        <dbReference type="Proteomes" id="UP000694941"/>
    </source>
</evidence>
<feature type="domain" description="FAS1" evidence="2">
    <location>
        <begin position="313"/>
        <end position="456"/>
    </location>
</feature>
<dbReference type="InterPro" id="IPR036378">
    <property type="entry name" value="FAS1_dom_sf"/>
</dbReference>
<dbReference type="RefSeq" id="XP_013782766.1">
    <property type="nucleotide sequence ID" value="XM_013927312.2"/>
</dbReference>
<dbReference type="PROSITE" id="PS50213">
    <property type="entry name" value="FAS1"/>
    <property type="match status" value="4"/>
</dbReference>
<evidence type="ECO:0000259" key="2">
    <source>
        <dbReference type="PROSITE" id="PS50213"/>
    </source>
</evidence>
<gene>
    <name evidence="4" type="primary">LOC106467002</name>
</gene>
<keyword evidence="1" id="KW-0732">Signal</keyword>
<evidence type="ECO:0000256" key="1">
    <source>
        <dbReference type="SAM" id="SignalP"/>
    </source>
</evidence>
<dbReference type="Pfam" id="PF02469">
    <property type="entry name" value="Fasciclin"/>
    <property type="match status" value="3"/>
</dbReference>
<proteinExistence type="predicted"/>
<dbReference type="PANTHER" id="PTHR10900">
    <property type="entry name" value="PERIOSTIN-RELATED"/>
    <property type="match status" value="1"/>
</dbReference>
<name>A0ABM1BIN8_LIMPO</name>
<dbReference type="SUPFAM" id="SSF82153">
    <property type="entry name" value="FAS1 domain"/>
    <property type="match status" value="4"/>
</dbReference>
<dbReference type="GeneID" id="106467002"/>
<feature type="signal peptide" evidence="1">
    <location>
        <begin position="1"/>
        <end position="19"/>
    </location>
</feature>